<keyword evidence="3" id="KW-1185">Reference proteome</keyword>
<dbReference type="EMBL" id="JACHLZ010000001">
    <property type="protein sequence ID" value="MBB5830434.1"/>
    <property type="molecule type" value="Genomic_DNA"/>
</dbReference>
<protein>
    <recommendedName>
        <fullName evidence="4">Permease</fullName>
    </recommendedName>
</protein>
<dbReference type="Proteomes" id="UP000588158">
    <property type="component" value="Unassembled WGS sequence"/>
</dbReference>
<comment type="caution">
    <text evidence="2">The sequence shown here is derived from an EMBL/GenBank/DDBJ whole genome shotgun (WGS) entry which is preliminary data.</text>
</comment>
<keyword evidence="1" id="KW-0472">Membrane</keyword>
<feature type="transmembrane region" description="Helical" evidence="1">
    <location>
        <begin position="194"/>
        <end position="214"/>
    </location>
</feature>
<feature type="transmembrane region" description="Helical" evidence="1">
    <location>
        <begin position="140"/>
        <end position="161"/>
    </location>
</feature>
<gene>
    <name evidence="2" type="ORF">HNR70_000247</name>
</gene>
<reference evidence="2 3" key="1">
    <citation type="submission" date="2020-08" db="EMBL/GenBank/DDBJ databases">
        <title>Sequencing the genomes of 1000 actinobacteria strains.</title>
        <authorList>
            <person name="Klenk H.-P."/>
        </authorList>
    </citation>
    <scope>NUCLEOTIDE SEQUENCE [LARGE SCALE GENOMIC DNA]</scope>
    <source>
        <strain evidence="2 3">DSM 28796</strain>
    </source>
</reference>
<evidence type="ECO:0000313" key="3">
    <source>
        <dbReference type="Proteomes" id="UP000588158"/>
    </source>
</evidence>
<dbReference type="RefSeq" id="WP_184324053.1">
    <property type="nucleotide sequence ID" value="NZ_JACHLZ010000001.1"/>
</dbReference>
<keyword evidence="1" id="KW-1133">Transmembrane helix</keyword>
<organism evidence="2 3">
    <name type="scientific">Brachybacterium aquaticum</name>
    <dbReference type="NCBI Taxonomy" id="1432564"/>
    <lineage>
        <taxon>Bacteria</taxon>
        <taxon>Bacillati</taxon>
        <taxon>Actinomycetota</taxon>
        <taxon>Actinomycetes</taxon>
        <taxon>Micrococcales</taxon>
        <taxon>Dermabacteraceae</taxon>
        <taxon>Brachybacterium</taxon>
    </lineage>
</organism>
<dbReference type="AlphaFoldDB" id="A0A841AB60"/>
<accession>A0A841AB60</accession>
<feature type="transmembrane region" description="Helical" evidence="1">
    <location>
        <begin position="167"/>
        <end position="187"/>
    </location>
</feature>
<proteinExistence type="predicted"/>
<feature type="transmembrane region" description="Helical" evidence="1">
    <location>
        <begin position="56"/>
        <end position="76"/>
    </location>
</feature>
<evidence type="ECO:0000313" key="2">
    <source>
        <dbReference type="EMBL" id="MBB5830434.1"/>
    </source>
</evidence>
<sequence>MTAPERAPLGAALALLLALVSLTGPLSPALMAVAVGVLALLVGIGWPDLLELPSATGTRIVVAATGIVGALVAVLAPERFTPVSGVVMVCATGVFASFVHQMLRPERRGLTESLTGTVAGVFVSGIGACWVIAQNESADLGTGTVVTAIAAGLAATLLLGATPLRALARFAASVLVGAAVTAALAATLAGMAPLVAVLVGLVTAVGASAAQLLVDSSLVARDPLPSLAVAAVPVATVGVLAHLAVILGL</sequence>
<keyword evidence="1" id="KW-0812">Transmembrane</keyword>
<feature type="transmembrane region" description="Helical" evidence="1">
    <location>
        <begin position="114"/>
        <end position="133"/>
    </location>
</feature>
<evidence type="ECO:0008006" key="4">
    <source>
        <dbReference type="Google" id="ProtNLM"/>
    </source>
</evidence>
<feature type="transmembrane region" description="Helical" evidence="1">
    <location>
        <begin position="226"/>
        <end position="247"/>
    </location>
</feature>
<name>A0A841AB60_9MICO</name>
<evidence type="ECO:0000256" key="1">
    <source>
        <dbReference type="SAM" id="Phobius"/>
    </source>
</evidence>
<feature type="transmembrane region" description="Helical" evidence="1">
    <location>
        <begin position="83"/>
        <end position="102"/>
    </location>
</feature>